<name>A0A5L8QL52_CAMFE</name>
<dbReference type="RefSeq" id="WP_111738192.1">
    <property type="nucleotide sequence ID" value="NZ_AABUZP020000005.1"/>
</dbReference>
<dbReference type="InterPro" id="IPR042100">
    <property type="entry name" value="Bug_dom1"/>
</dbReference>
<dbReference type="AlphaFoldDB" id="A0A5L8QL52"/>
<evidence type="ECO:0000313" key="4">
    <source>
        <dbReference type="EMBL" id="EAK0452889.1"/>
    </source>
</evidence>
<feature type="chain" id="PRO_5036146476" evidence="2">
    <location>
        <begin position="24"/>
        <end position="324"/>
    </location>
</feature>
<dbReference type="InterPro" id="IPR005064">
    <property type="entry name" value="BUG"/>
</dbReference>
<dbReference type="EMBL" id="AACCXK010000006">
    <property type="protein sequence ID" value="EAK0452889.1"/>
    <property type="molecule type" value="Genomic_DNA"/>
</dbReference>
<gene>
    <name evidence="4" type="ORF">AAH17_04360</name>
    <name evidence="5" type="ORF">AAH24_01880</name>
    <name evidence="3" type="ORF">BVH53_01235</name>
</gene>
<protein>
    <submittedName>
        <fullName evidence="4">Tripartite tricarboxylate transporter substrate binding protein</fullName>
    </submittedName>
</protein>
<dbReference type="Gene3D" id="3.40.190.150">
    <property type="entry name" value="Bordetella uptake gene, domain 1"/>
    <property type="match status" value="1"/>
</dbReference>
<dbReference type="SUPFAM" id="SSF53850">
    <property type="entry name" value="Periplasmic binding protein-like II"/>
    <property type="match status" value="1"/>
</dbReference>
<comment type="similarity">
    <text evidence="1">Belongs to the UPF0065 (bug) family.</text>
</comment>
<dbReference type="PANTHER" id="PTHR42928:SF3">
    <property type="entry name" value="UPF0065 PROTEIN YFLP"/>
    <property type="match status" value="1"/>
</dbReference>
<dbReference type="Pfam" id="PF03401">
    <property type="entry name" value="TctC"/>
    <property type="match status" value="1"/>
</dbReference>
<proteinExistence type="inferred from homology"/>
<reference evidence="4 6" key="1">
    <citation type="submission" date="2018-05" db="EMBL/GenBank/DDBJ databases">
        <authorList>
            <consortium name="PulseNet: The National Subtyping Network for Foodborne Disease Surveillance"/>
            <person name="Tarr C.L."/>
            <person name="Trees E."/>
            <person name="Katz L.S."/>
            <person name="Carleton-Romer H.A."/>
            <person name="Stroika S."/>
            <person name="Kucerova Z."/>
            <person name="Roache K.F."/>
            <person name="Sabol A.L."/>
            <person name="Besser J."/>
            <person name="Gerner-Smidt P."/>
        </authorList>
    </citation>
    <scope>NUCLEOTIDE SEQUENCE</scope>
    <source>
        <strain evidence="4">2014D-0197</strain>
        <strain evidence="3 6">2016D-0221</strain>
        <strain evidence="5">D4313</strain>
    </source>
</reference>
<dbReference type="PANTHER" id="PTHR42928">
    <property type="entry name" value="TRICARBOXYLATE-BINDING PROTEIN"/>
    <property type="match status" value="1"/>
</dbReference>
<organism evidence="4">
    <name type="scientific">Campylobacter fetus</name>
    <dbReference type="NCBI Taxonomy" id="196"/>
    <lineage>
        <taxon>Bacteria</taxon>
        <taxon>Pseudomonadati</taxon>
        <taxon>Campylobacterota</taxon>
        <taxon>Epsilonproteobacteria</taxon>
        <taxon>Campylobacterales</taxon>
        <taxon>Campylobacteraceae</taxon>
        <taxon>Campylobacter</taxon>
    </lineage>
</organism>
<dbReference type="Gene3D" id="3.40.190.10">
    <property type="entry name" value="Periplasmic binding protein-like II"/>
    <property type="match status" value="1"/>
</dbReference>
<accession>A0A5L8QL52</accession>
<keyword evidence="2" id="KW-0732">Signal</keyword>
<dbReference type="Proteomes" id="UP000557842">
    <property type="component" value="Unassembled WGS sequence"/>
</dbReference>
<evidence type="ECO:0000313" key="5">
    <source>
        <dbReference type="EMBL" id="EAK0468122.1"/>
    </source>
</evidence>
<sequence>MKKSVKLAFSAVVILSLANSLQAFEPKKPTCLAPAKPGEGFDLTCKIAANSFAATHLLNKPMIVNFIPGGVGAVAYNHVIGQKPNDGDVIVAFNSGSALNIAQGKFGKYNENAVKWLADIGADYGAIVVKSDSKWQNFKDMLEDLKKDPKGFAIGSGGSVGSQDWLSILIAKTAGINPQDMKYVAFEGREESLTALLGGRIQIYSGGISELSGQLDSGKYRVLAVLSDQRLDGKFKDIQTAKEQGYDVVWSTWRGYYMGPKVSNAQYNFWVEKLKELSQTDEFKKERDLGGLQPFTMIGSEFDHFVKSEVAKFRNMAREAGLAK</sequence>
<dbReference type="PIRSF" id="PIRSF017082">
    <property type="entry name" value="YflP"/>
    <property type="match status" value="1"/>
</dbReference>
<dbReference type="EMBL" id="AABQDW010000001">
    <property type="protein sequence ID" value="EAI5407335.1"/>
    <property type="molecule type" value="Genomic_DNA"/>
</dbReference>
<evidence type="ECO:0000313" key="3">
    <source>
        <dbReference type="EMBL" id="EAI5407335.1"/>
    </source>
</evidence>
<dbReference type="CDD" id="cd07012">
    <property type="entry name" value="PBP2_Bug_TTT"/>
    <property type="match status" value="1"/>
</dbReference>
<evidence type="ECO:0000256" key="2">
    <source>
        <dbReference type="SAM" id="SignalP"/>
    </source>
</evidence>
<evidence type="ECO:0000313" key="6">
    <source>
        <dbReference type="Proteomes" id="UP000557842"/>
    </source>
</evidence>
<dbReference type="EMBL" id="AACCXM010000001">
    <property type="protein sequence ID" value="EAK0468122.1"/>
    <property type="molecule type" value="Genomic_DNA"/>
</dbReference>
<comment type="caution">
    <text evidence="4">The sequence shown here is derived from an EMBL/GenBank/DDBJ whole genome shotgun (WGS) entry which is preliminary data.</text>
</comment>
<evidence type="ECO:0000256" key="1">
    <source>
        <dbReference type="ARBA" id="ARBA00006987"/>
    </source>
</evidence>
<feature type="signal peptide" evidence="2">
    <location>
        <begin position="1"/>
        <end position="23"/>
    </location>
</feature>